<dbReference type="InterPro" id="IPR011013">
    <property type="entry name" value="Gal_mutarotase_sf_dom"/>
</dbReference>
<dbReference type="PANTHER" id="PTHR22762">
    <property type="entry name" value="ALPHA-GLUCOSIDASE"/>
    <property type="match status" value="1"/>
</dbReference>
<dbReference type="InterPro" id="IPR000322">
    <property type="entry name" value="Glyco_hydro_31_TIM"/>
</dbReference>
<evidence type="ECO:0000256" key="2">
    <source>
        <dbReference type="ARBA" id="ARBA00004833"/>
    </source>
</evidence>
<evidence type="ECO:0000256" key="11">
    <source>
        <dbReference type="SAM" id="SignalP"/>
    </source>
</evidence>
<dbReference type="Pfam" id="PF01055">
    <property type="entry name" value="Glyco_hydro_31_2nd"/>
    <property type="match status" value="1"/>
</dbReference>
<dbReference type="SUPFAM" id="SSF51011">
    <property type="entry name" value="Glycosyl hydrolase domain"/>
    <property type="match status" value="1"/>
</dbReference>
<dbReference type="GO" id="GO:0030246">
    <property type="term" value="F:carbohydrate binding"/>
    <property type="evidence" value="ECO:0007669"/>
    <property type="project" value="InterPro"/>
</dbReference>
<dbReference type="SUPFAM" id="SSF74650">
    <property type="entry name" value="Galactose mutarotase-like"/>
    <property type="match status" value="1"/>
</dbReference>
<name>A0A158R4R6_9BILA</name>
<accession>A0A158R4R6</accession>
<dbReference type="AlphaFoldDB" id="A0A158R4R6"/>
<dbReference type="InterPro" id="IPR048395">
    <property type="entry name" value="Glyco_hydro_31_C"/>
</dbReference>
<evidence type="ECO:0000313" key="15">
    <source>
        <dbReference type="Proteomes" id="UP000046393"/>
    </source>
</evidence>
<feature type="domain" description="Glycoside hydrolase family 31 N-terminal" evidence="13">
    <location>
        <begin position="72"/>
        <end position="261"/>
    </location>
</feature>
<keyword evidence="15" id="KW-1185">Reference proteome</keyword>
<dbReference type="Gene3D" id="2.60.40.1760">
    <property type="entry name" value="glycosyl hydrolase (family 31)"/>
    <property type="match status" value="1"/>
</dbReference>
<evidence type="ECO:0000313" key="16">
    <source>
        <dbReference type="WBParaSite" id="SMUV_0000416001-mRNA-1"/>
    </source>
</evidence>
<dbReference type="InterPro" id="IPR025887">
    <property type="entry name" value="Glyco_hydro_31_N_dom"/>
</dbReference>
<dbReference type="Proteomes" id="UP000046393">
    <property type="component" value="Unplaced"/>
</dbReference>
<evidence type="ECO:0000259" key="14">
    <source>
        <dbReference type="Pfam" id="PF21365"/>
    </source>
</evidence>
<evidence type="ECO:0000256" key="3">
    <source>
        <dbReference type="ARBA" id="ARBA00007806"/>
    </source>
</evidence>
<dbReference type="InterPro" id="IPR017853">
    <property type="entry name" value="GH"/>
</dbReference>
<dbReference type="GO" id="GO:0005783">
    <property type="term" value="C:endoplasmic reticulum"/>
    <property type="evidence" value="ECO:0007669"/>
    <property type="project" value="UniProtKB-SubCell"/>
</dbReference>
<dbReference type="CDD" id="cd14752">
    <property type="entry name" value="GH31_N"/>
    <property type="match status" value="1"/>
</dbReference>
<feature type="signal peptide" evidence="11">
    <location>
        <begin position="1"/>
        <end position="18"/>
    </location>
</feature>
<dbReference type="CDD" id="cd06603">
    <property type="entry name" value="GH31_GANC_GANAB_alpha"/>
    <property type="match status" value="1"/>
</dbReference>
<keyword evidence="6" id="KW-0256">Endoplasmic reticulum</keyword>
<dbReference type="Gene3D" id="2.60.40.1180">
    <property type="entry name" value="Golgi alpha-mannosidase II"/>
    <property type="match status" value="2"/>
</dbReference>
<dbReference type="STRING" id="451379.A0A158R4R6"/>
<keyword evidence="8 10" id="KW-0326">Glycosidase</keyword>
<keyword evidence="7" id="KW-0325">Glycoprotein</keyword>
<dbReference type="PANTHER" id="PTHR22762:SF54">
    <property type="entry name" value="BCDNA.GH04962"/>
    <property type="match status" value="1"/>
</dbReference>
<dbReference type="GO" id="GO:0090599">
    <property type="term" value="F:alpha-glucosidase activity"/>
    <property type="evidence" value="ECO:0007669"/>
    <property type="project" value="UniProtKB-ARBA"/>
</dbReference>
<dbReference type="PROSITE" id="PS00129">
    <property type="entry name" value="GLYCOSYL_HYDROL_F31_1"/>
    <property type="match status" value="1"/>
</dbReference>
<dbReference type="GO" id="GO:0005975">
    <property type="term" value="P:carbohydrate metabolic process"/>
    <property type="evidence" value="ECO:0007669"/>
    <property type="project" value="InterPro"/>
</dbReference>
<comment type="subcellular location">
    <subcellularLocation>
        <location evidence="1">Endoplasmic reticulum</location>
    </subcellularLocation>
</comment>
<proteinExistence type="inferred from homology"/>
<evidence type="ECO:0000259" key="13">
    <source>
        <dbReference type="Pfam" id="PF13802"/>
    </source>
</evidence>
<evidence type="ECO:0000256" key="10">
    <source>
        <dbReference type="RuleBase" id="RU361185"/>
    </source>
</evidence>
<sequence>MILLRVFFLYVFLCYVSAVDRSNFKNCEQAAFCKRHRNSKEKPAYAVIPESVGNNASVITAHLRSSINTLRLTILSLKNSAFRVIIDEDDKALRPRYQPLDALNSPQDQQTDNFKYVRKDDSAVVAGLKNGGEIRTIYDPFKMLFYMDSEEDANPENDGDGFWEESFKSYKDSKPFGSSSVGIDISFSDFIYLYGLPEHGDSLALKSTSSGDPYRLYNLDVFEYEQDSRMALYGAVPYVIAHNKKRTVGVLWLNAAETWVDIKSSYDSKGILSTIVDKLTVASSLSEINAHFISESGLIDVTVMSGQNPSDLFRQYAEYTGVYPLPPLFSLAYHQSRWCYKDVKDVLYVNDMFDKYDIPVDVIWLDIDHTNGKRYFTWDPVKFADPIKMINGLTAKGRKLVTIVDPHVKKDDNYFIYKESKGLGFHINKTDGSTFEGNCWPGTSIYLDFLNPRVRDFWASKYAFDKYIGSTKDVFIWNDMNEPSVFSGPEVTMDKDIKHYGDWEHRDHSATYKGLLDRTESKLRPFLLSRSFFVGSQRTAAIWTGDNKADWTHLKATVPMLLSLSICGIPHVGADIGGFFGNPDEQLLTRWYQAAAFQPFFRAHAHEDTKRREPWLFSPTVVDAIRNAVKLRYSFLPYWYTLFYEHTYTGKPPMLPLWAEFPTDEMTFTEEKEWLVGSSILVAPILEKDCTKISIYFPGTKSTSWYDWESNKRYFGGETADIYVTLKSIPFFQRSGSIIPFWYRVRRASTLMRQDPITLFIAPSVNENFANGSLYLDDGETFGYKNGKYLHWQYVYKKESPELYSITSFNIDTNGKLDREIIIERITIRDVNYFPKNIYAYSSGGNRKDVEFYKSGYDNTLVIRKPGVPASKQFRIDIHL</sequence>
<dbReference type="Pfam" id="PF13802">
    <property type="entry name" value="Gal_mutarotas_2"/>
    <property type="match status" value="1"/>
</dbReference>
<dbReference type="WBParaSite" id="SMUV_0000416001-mRNA-1">
    <property type="protein sequence ID" value="SMUV_0000416001-mRNA-1"/>
    <property type="gene ID" value="SMUV_0000416001"/>
</dbReference>
<keyword evidence="5 10" id="KW-0378">Hydrolase</keyword>
<evidence type="ECO:0000256" key="5">
    <source>
        <dbReference type="ARBA" id="ARBA00022801"/>
    </source>
</evidence>
<dbReference type="Pfam" id="PF21365">
    <property type="entry name" value="Glyco_hydro_31_3rd"/>
    <property type="match status" value="1"/>
</dbReference>
<feature type="domain" description="Glycoside hydrolase family 31 TIM barrel" evidence="12">
    <location>
        <begin position="324"/>
        <end position="642"/>
    </location>
</feature>
<evidence type="ECO:0000259" key="12">
    <source>
        <dbReference type="Pfam" id="PF01055"/>
    </source>
</evidence>
<evidence type="ECO:0000256" key="9">
    <source>
        <dbReference type="ARBA" id="ARBA00042895"/>
    </source>
</evidence>
<dbReference type="FunFam" id="3.20.20.80:FF:000039">
    <property type="entry name" value="Glucosidase, alpha neutral C"/>
    <property type="match status" value="1"/>
</dbReference>
<feature type="domain" description="Glycosyl hydrolase family 31 C-terminal" evidence="14">
    <location>
        <begin position="650"/>
        <end position="739"/>
    </location>
</feature>
<organism evidence="15 16">
    <name type="scientific">Syphacia muris</name>
    <dbReference type="NCBI Taxonomy" id="451379"/>
    <lineage>
        <taxon>Eukaryota</taxon>
        <taxon>Metazoa</taxon>
        <taxon>Ecdysozoa</taxon>
        <taxon>Nematoda</taxon>
        <taxon>Chromadorea</taxon>
        <taxon>Rhabditida</taxon>
        <taxon>Spirurina</taxon>
        <taxon>Oxyuridomorpha</taxon>
        <taxon>Oxyuroidea</taxon>
        <taxon>Oxyuridae</taxon>
        <taxon>Syphacia</taxon>
    </lineage>
</organism>
<dbReference type="InterPro" id="IPR013780">
    <property type="entry name" value="Glyco_hydro_b"/>
</dbReference>
<evidence type="ECO:0000256" key="8">
    <source>
        <dbReference type="ARBA" id="ARBA00023295"/>
    </source>
</evidence>
<keyword evidence="4 11" id="KW-0732">Signal</keyword>
<protein>
    <recommendedName>
        <fullName evidence="9">Glucosidase II subunit alpha</fullName>
    </recommendedName>
</protein>
<dbReference type="InterPro" id="IPR030458">
    <property type="entry name" value="Glyco_hydro_31_AS"/>
</dbReference>
<comment type="similarity">
    <text evidence="3 10">Belongs to the glycosyl hydrolase 31 family.</text>
</comment>
<dbReference type="Gene3D" id="3.20.20.80">
    <property type="entry name" value="Glycosidases"/>
    <property type="match status" value="2"/>
</dbReference>
<reference evidence="16" key="1">
    <citation type="submission" date="2016-04" db="UniProtKB">
        <authorList>
            <consortium name="WormBaseParasite"/>
        </authorList>
    </citation>
    <scope>IDENTIFICATION</scope>
</reference>
<comment type="pathway">
    <text evidence="2">Glycan metabolism; N-glycan metabolism.</text>
</comment>
<evidence type="ECO:0000256" key="1">
    <source>
        <dbReference type="ARBA" id="ARBA00004240"/>
    </source>
</evidence>
<evidence type="ECO:0000256" key="6">
    <source>
        <dbReference type="ARBA" id="ARBA00022824"/>
    </source>
</evidence>
<dbReference type="GO" id="GO:0006491">
    <property type="term" value="P:N-glycan processing"/>
    <property type="evidence" value="ECO:0007669"/>
    <property type="project" value="TreeGrafter"/>
</dbReference>
<evidence type="ECO:0000256" key="4">
    <source>
        <dbReference type="ARBA" id="ARBA00022729"/>
    </source>
</evidence>
<dbReference type="SUPFAM" id="SSF51445">
    <property type="entry name" value="(Trans)glycosidases"/>
    <property type="match status" value="1"/>
</dbReference>
<feature type="chain" id="PRO_5007631455" description="Glucosidase II subunit alpha" evidence="11">
    <location>
        <begin position="19"/>
        <end position="880"/>
    </location>
</feature>
<evidence type="ECO:0000256" key="7">
    <source>
        <dbReference type="ARBA" id="ARBA00023180"/>
    </source>
</evidence>